<proteinExistence type="predicted"/>
<reference evidence="2" key="1">
    <citation type="submission" date="2020-03" db="EMBL/GenBank/DDBJ databases">
        <title>The deep terrestrial virosphere.</title>
        <authorList>
            <person name="Holmfeldt K."/>
            <person name="Nilsson E."/>
            <person name="Simone D."/>
            <person name="Lopez-Fernandez M."/>
            <person name="Wu X."/>
            <person name="de Brujin I."/>
            <person name="Lundin D."/>
            <person name="Andersson A."/>
            <person name="Bertilsson S."/>
            <person name="Dopson M."/>
        </authorList>
    </citation>
    <scope>NUCLEOTIDE SEQUENCE</scope>
    <source>
        <strain evidence="2">MM415B02049</strain>
    </source>
</reference>
<gene>
    <name evidence="2" type="ORF">MM415B02049_0003</name>
</gene>
<sequence length="175" mass="18739">MVDANSGYSGYGDLYLGHPLQETFGPFPEAVEGSPGTPAPAPQTPPWSPGASAASITAGLLRSQFDEWQKTFMPIELNAMNQISFNNPEILTKAVDEARDMATGSFKSLRGTLDRQNASMGITPTEQQKAVSKRLMNLNEASSIAGAENYARGAVRERDQQILLGTAPNPNIAKV</sequence>
<evidence type="ECO:0000256" key="1">
    <source>
        <dbReference type="SAM" id="MobiDB-lite"/>
    </source>
</evidence>
<dbReference type="EMBL" id="MT141157">
    <property type="protein sequence ID" value="QJA55406.1"/>
    <property type="molecule type" value="Genomic_DNA"/>
</dbReference>
<evidence type="ECO:0000313" key="2">
    <source>
        <dbReference type="EMBL" id="QJA55406.1"/>
    </source>
</evidence>
<feature type="compositionally biased region" description="Pro residues" evidence="1">
    <location>
        <begin position="37"/>
        <end position="48"/>
    </location>
</feature>
<dbReference type="AlphaFoldDB" id="A0A6M3ID94"/>
<protein>
    <submittedName>
        <fullName evidence="2">Uncharacterized protein</fullName>
    </submittedName>
</protein>
<name>A0A6M3ID94_9ZZZZ</name>
<organism evidence="2">
    <name type="scientific">viral metagenome</name>
    <dbReference type="NCBI Taxonomy" id="1070528"/>
    <lineage>
        <taxon>unclassified sequences</taxon>
        <taxon>metagenomes</taxon>
        <taxon>organismal metagenomes</taxon>
    </lineage>
</organism>
<feature type="region of interest" description="Disordered" evidence="1">
    <location>
        <begin position="25"/>
        <end position="52"/>
    </location>
</feature>
<accession>A0A6M3ID94</accession>